<dbReference type="Pfam" id="PF00175">
    <property type="entry name" value="NAD_binding_1"/>
    <property type="match status" value="1"/>
</dbReference>
<dbReference type="InterPro" id="IPR023173">
    <property type="entry name" value="NADPH_Cyt_P450_Rdtase_alpha"/>
</dbReference>
<dbReference type="GO" id="GO:0004517">
    <property type="term" value="F:nitric-oxide synthase activity"/>
    <property type="evidence" value="ECO:0007669"/>
    <property type="project" value="UniProtKB-EC"/>
</dbReference>
<dbReference type="InterPro" id="IPR017938">
    <property type="entry name" value="Riboflavin_synthase-like_b-brl"/>
</dbReference>
<evidence type="ECO:0000256" key="8">
    <source>
        <dbReference type="ARBA" id="ARBA00022643"/>
    </source>
</evidence>
<dbReference type="Pfam" id="PF00667">
    <property type="entry name" value="FAD_binding_1"/>
    <property type="match status" value="1"/>
</dbReference>
<keyword evidence="8" id="KW-0288">FMN</keyword>
<reference evidence="16" key="1">
    <citation type="submission" date="2020-06" db="EMBL/GenBank/DDBJ databases">
        <title>Draft genome of Bugula neritina, a colonial animal packing powerful symbionts and potential medicines.</title>
        <authorList>
            <person name="Rayko M."/>
        </authorList>
    </citation>
    <scope>NUCLEOTIDE SEQUENCE [LARGE SCALE GENOMIC DNA]</scope>
    <source>
        <strain evidence="16">Kwan_BN1</strain>
    </source>
</reference>
<sequence>MYVNQLSTRIYYAIVGVMSRIPPATMFTALTNYLDIECTPRQCDLEALLPVCKCAEDERQKLTHLSLDSNAYNAWAELKPSWVDFVTEFSSVRIPAGFYLTELPVLQPRYYSISNSPSMYPDQVHLTVGVLEYQVGTENSGRIKFGLCSTMLQNLAAGEQVHAYVNRSPGFHLPSSLSHHVIMVGAGSGMAPFRGFWQHRGSMKGTYGTGELHLFQGCRTKSSLLHAEEINGAVNSKVITSSVTAFSREKHLAKAYVQDKLLECRELIEELLLKKKAHFYVCGDIKMAIGVSKAVSTILAGSTRNGDMTASDGELDYVEIMKQEGRYHEDIFAVLV</sequence>
<protein>
    <recommendedName>
        <fullName evidence="5">nitric-oxide synthase (NADPH)</fullName>
        <ecNumber evidence="5">1.14.13.39</ecNumber>
    </recommendedName>
</protein>
<keyword evidence="7" id="KW-0285">Flavoprotein</keyword>
<keyword evidence="17" id="KW-1185">Reference proteome</keyword>
<evidence type="ECO:0000256" key="1">
    <source>
        <dbReference type="ARBA" id="ARBA00001917"/>
    </source>
</evidence>
<dbReference type="InterPro" id="IPR001433">
    <property type="entry name" value="OxRdtase_FAD/NAD-bd"/>
</dbReference>
<dbReference type="EMBL" id="VXIV02001484">
    <property type="protein sequence ID" value="KAF6032729.1"/>
    <property type="molecule type" value="Genomic_DNA"/>
</dbReference>
<evidence type="ECO:0000256" key="11">
    <source>
        <dbReference type="ARBA" id="ARBA00022857"/>
    </source>
</evidence>
<keyword evidence="12" id="KW-0112">Calmodulin-binding</keyword>
<keyword evidence="10" id="KW-0274">FAD</keyword>
<evidence type="ECO:0000256" key="7">
    <source>
        <dbReference type="ARBA" id="ARBA00022630"/>
    </source>
</evidence>
<evidence type="ECO:0000256" key="4">
    <source>
        <dbReference type="ARBA" id="ARBA00006267"/>
    </source>
</evidence>
<dbReference type="GO" id="GO:0005516">
    <property type="term" value="F:calmodulin binding"/>
    <property type="evidence" value="ECO:0007669"/>
    <property type="project" value="UniProtKB-KW"/>
</dbReference>
<dbReference type="InterPro" id="IPR003097">
    <property type="entry name" value="CysJ-like_FAD-binding"/>
</dbReference>
<comment type="caution">
    <text evidence="16">The sequence shown here is derived from an EMBL/GenBank/DDBJ whole genome shotgun (WGS) entry which is preliminary data.</text>
</comment>
<dbReference type="Gene3D" id="2.40.30.10">
    <property type="entry name" value="Translation factors"/>
    <property type="match status" value="1"/>
</dbReference>
<evidence type="ECO:0000256" key="10">
    <source>
        <dbReference type="ARBA" id="ARBA00022827"/>
    </source>
</evidence>
<dbReference type="InterPro" id="IPR039261">
    <property type="entry name" value="FNR_nucleotide-bd"/>
</dbReference>
<evidence type="ECO:0000256" key="2">
    <source>
        <dbReference type="ARBA" id="ARBA00001970"/>
    </source>
</evidence>
<evidence type="ECO:0000313" key="16">
    <source>
        <dbReference type="EMBL" id="KAF6032729.1"/>
    </source>
</evidence>
<evidence type="ECO:0000256" key="14">
    <source>
        <dbReference type="ARBA" id="ARBA00023004"/>
    </source>
</evidence>
<feature type="domain" description="FAD-binding FR-type" evidence="15">
    <location>
        <begin position="38"/>
        <end position="174"/>
    </location>
</feature>
<evidence type="ECO:0000313" key="17">
    <source>
        <dbReference type="Proteomes" id="UP000593567"/>
    </source>
</evidence>
<evidence type="ECO:0000256" key="6">
    <source>
        <dbReference type="ARBA" id="ARBA00022617"/>
    </source>
</evidence>
<evidence type="ECO:0000256" key="3">
    <source>
        <dbReference type="ARBA" id="ARBA00001974"/>
    </source>
</evidence>
<evidence type="ECO:0000256" key="12">
    <source>
        <dbReference type="ARBA" id="ARBA00022860"/>
    </source>
</evidence>
<keyword evidence="11" id="KW-0521">NADP</keyword>
<evidence type="ECO:0000256" key="13">
    <source>
        <dbReference type="ARBA" id="ARBA00023002"/>
    </source>
</evidence>
<comment type="cofactor">
    <cofactor evidence="3">
        <name>FAD</name>
        <dbReference type="ChEBI" id="CHEBI:57692"/>
    </cofactor>
</comment>
<keyword evidence="13" id="KW-0560">Oxidoreductase</keyword>
<dbReference type="GO" id="GO:0006809">
    <property type="term" value="P:nitric oxide biosynthetic process"/>
    <property type="evidence" value="ECO:0007669"/>
    <property type="project" value="TreeGrafter"/>
</dbReference>
<evidence type="ECO:0000256" key="5">
    <source>
        <dbReference type="ARBA" id="ARBA00012989"/>
    </source>
</evidence>
<dbReference type="PRINTS" id="PR00371">
    <property type="entry name" value="FPNCR"/>
</dbReference>
<dbReference type="GO" id="GO:0046872">
    <property type="term" value="F:metal ion binding"/>
    <property type="evidence" value="ECO:0007669"/>
    <property type="project" value="UniProtKB-KW"/>
</dbReference>
<keyword evidence="9" id="KW-0479">Metal-binding</keyword>
<dbReference type="EC" id="1.14.13.39" evidence="5"/>
<dbReference type="OrthoDB" id="1856718at2759"/>
<dbReference type="PANTHER" id="PTHR43410">
    <property type="entry name" value="NITRIC OXIDE SYNTHASE OXYGENASE"/>
    <property type="match status" value="1"/>
</dbReference>
<dbReference type="InterPro" id="IPR001709">
    <property type="entry name" value="Flavoprot_Pyr_Nucl_cyt_Rdtase"/>
</dbReference>
<keyword evidence="14" id="KW-0408">Iron</keyword>
<evidence type="ECO:0000256" key="9">
    <source>
        <dbReference type="ARBA" id="ARBA00022723"/>
    </source>
</evidence>
<dbReference type="Proteomes" id="UP000593567">
    <property type="component" value="Unassembled WGS sequence"/>
</dbReference>
<accession>A0A7J7K266</accession>
<organism evidence="16 17">
    <name type="scientific">Bugula neritina</name>
    <name type="common">Brown bryozoan</name>
    <name type="synonym">Sertularia neritina</name>
    <dbReference type="NCBI Taxonomy" id="10212"/>
    <lineage>
        <taxon>Eukaryota</taxon>
        <taxon>Metazoa</taxon>
        <taxon>Spiralia</taxon>
        <taxon>Lophotrochozoa</taxon>
        <taxon>Bryozoa</taxon>
        <taxon>Gymnolaemata</taxon>
        <taxon>Cheilostomatida</taxon>
        <taxon>Flustrina</taxon>
        <taxon>Buguloidea</taxon>
        <taxon>Bugulidae</taxon>
        <taxon>Bugula</taxon>
    </lineage>
</organism>
<proteinExistence type="inferred from homology"/>
<dbReference type="Gene3D" id="3.40.50.80">
    <property type="entry name" value="Nucleotide-binding domain of ferredoxin-NADP reductase (FNR) module"/>
    <property type="match status" value="1"/>
</dbReference>
<dbReference type="InterPro" id="IPR017927">
    <property type="entry name" value="FAD-bd_FR_type"/>
</dbReference>
<evidence type="ECO:0000259" key="15">
    <source>
        <dbReference type="PROSITE" id="PS51384"/>
    </source>
</evidence>
<dbReference type="PROSITE" id="PS51384">
    <property type="entry name" value="FAD_FR"/>
    <property type="match status" value="1"/>
</dbReference>
<dbReference type="PANTHER" id="PTHR43410:SF1">
    <property type="entry name" value="NITRIC OXIDE SYNTHASE"/>
    <property type="match status" value="1"/>
</dbReference>
<dbReference type="SUPFAM" id="SSF52343">
    <property type="entry name" value="Ferredoxin reductase-like, C-terminal NADP-linked domain"/>
    <property type="match status" value="1"/>
</dbReference>
<keyword evidence="6" id="KW-0349">Heme</keyword>
<dbReference type="AlphaFoldDB" id="A0A7J7K266"/>
<comment type="similarity">
    <text evidence="4">Belongs to the NOS family.</text>
</comment>
<comment type="cofactor">
    <cofactor evidence="2">
        <name>heme b</name>
        <dbReference type="ChEBI" id="CHEBI:60344"/>
    </cofactor>
</comment>
<name>A0A7J7K266_BUGNE</name>
<dbReference type="SUPFAM" id="SSF63380">
    <property type="entry name" value="Riboflavin synthase domain-like"/>
    <property type="match status" value="1"/>
</dbReference>
<dbReference type="Gene3D" id="1.20.990.10">
    <property type="entry name" value="NADPH-cytochrome p450 Reductase, Chain A, domain 3"/>
    <property type="match status" value="1"/>
</dbReference>
<dbReference type="InterPro" id="IPR050607">
    <property type="entry name" value="NOS"/>
</dbReference>
<comment type="cofactor">
    <cofactor evidence="1">
        <name>FMN</name>
        <dbReference type="ChEBI" id="CHEBI:58210"/>
    </cofactor>
</comment>
<gene>
    <name evidence="16" type="ORF">EB796_008947</name>
</gene>